<dbReference type="FunFam" id="3.30.200.20:FF:000249">
    <property type="entry name" value="twitchin isoform X2"/>
    <property type="match status" value="1"/>
</dbReference>
<dbReference type="GO" id="GO:0004672">
    <property type="term" value="F:protein kinase activity"/>
    <property type="evidence" value="ECO:0007669"/>
    <property type="project" value="InterPro"/>
</dbReference>
<comment type="caution">
    <text evidence="12">The sequence shown here is derived from an EMBL/GenBank/DDBJ whole genome shotgun (WGS) entry which is preliminary data.</text>
</comment>
<dbReference type="FunFam" id="2.60.40.10:FF:000051">
    <property type="entry name" value="Uncharacterized protein, isoform J"/>
    <property type="match status" value="3"/>
</dbReference>
<dbReference type="Pfam" id="PF07679">
    <property type="entry name" value="I-set"/>
    <property type="match status" value="14"/>
</dbReference>
<dbReference type="Gene3D" id="3.30.200.20">
    <property type="entry name" value="Phosphorylase Kinase, domain 1"/>
    <property type="match status" value="1"/>
</dbReference>
<reference evidence="12 13" key="1">
    <citation type="submission" date="2024-05" db="EMBL/GenBank/DDBJ databases">
        <authorList>
            <person name="Wallberg A."/>
        </authorList>
    </citation>
    <scope>NUCLEOTIDE SEQUENCE [LARGE SCALE GENOMIC DNA]</scope>
</reference>
<dbReference type="FunFam" id="2.60.40.10:FF:000012">
    <property type="entry name" value="titin isoform X1"/>
    <property type="match status" value="1"/>
</dbReference>
<feature type="domain" description="Fibronectin type-III" evidence="11">
    <location>
        <begin position="654"/>
        <end position="749"/>
    </location>
</feature>
<feature type="domain" description="Ig-like" evidence="10">
    <location>
        <begin position="3024"/>
        <end position="3111"/>
    </location>
</feature>
<dbReference type="GO" id="GO:0031672">
    <property type="term" value="C:A band"/>
    <property type="evidence" value="ECO:0007669"/>
    <property type="project" value="UniProtKB-ARBA"/>
</dbReference>
<dbReference type="PROSITE" id="PS00107">
    <property type="entry name" value="PROTEIN_KINASE_ATP"/>
    <property type="match status" value="1"/>
</dbReference>
<feature type="region of interest" description="Disordered" evidence="8">
    <location>
        <begin position="1644"/>
        <end position="1665"/>
    </location>
</feature>
<feature type="domain" description="Fibronectin type-III" evidence="11">
    <location>
        <begin position="1051"/>
        <end position="1146"/>
    </location>
</feature>
<dbReference type="InterPro" id="IPR003599">
    <property type="entry name" value="Ig_sub"/>
</dbReference>
<feature type="domain" description="Ig-like" evidence="10">
    <location>
        <begin position="3250"/>
        <end position="3339"/>
    </location>
</feature>
<dbReference type="InterPro" id="IPR036179">
    <property type="entry name" value="Ig-like_dom_sf"/>
</dbReference>
<feature type="domain" description="Fibronectin type-III" evidence="11">
    <location>
        <begin position="356"/>
        <end position="451"/>
    </location>
</feature>
<feature type="domain" description="Fibronectin type-III" evidence="11">
    <location>
        <begin position="2136"/>
        <end position="2231"/>
    </location>
</feature>
<evidence type="ECO:0000256" key="8">
    <source>
        <dbReference type="SAM" id="MobiDB-lite"/>
    </source>
</evidence>
<feature type="domain" description="Ig-like" evidence="10">
    <location>
        <begin position="3458"/>
        <end position="3546"/>
    </location>
</feature>
<feature type="domain" description="Fibronectin type-III" evidence="11">
    <location>
        <begin position="61"/>
        <end position="155"/>
    </location>
</feature>
<feature type="binding site" evidence="7">
    <location>
        <position position="2605"/>
    </location>
    <ligand>
        <name>ATP</name>
        <dbReference type="ChEBI" id="CHEBI:30616"/>
    </ligand>
</feature>
<feature type="domain" description="Ig-like" evidence="10">
    <location>
        <begin position="2899"/>
        <end position="2987"/>
    </location>
</feature>
<evidence type="ECO:0000256" key="6">
    <source>
        <dbReference type="ARBA" id="ARBA00023319"/>
    </source>
</evidence>
<feature type="domain" description="Ig-like" evidence="10">
    <location>
        <begin position="1829"/>
        <end position="1935"/>
    </location>
</feature>
<dbReference type="FunFam" id="2.60.40.10:FF:000080">
    <property type="entry name" value="Myosin light chain kinase, smooth muscle"/>
    <property type="match status" value="1"/>
</dbReference>
<feature type="domain" description="Fibronectin type-III" evidence="11">
    <location>
        <begin position="2427"/>
        <end position="2520"/>
    </location>
</feature>
<dbReference type="FunFam" id="2.60.40.10:FF:000097">
    <property type="entry name" value="Bent, isoform F"/>
    <property type="match status" value="1"/>
</dbReference>
<dbReference type="InterPro" id="IPR013783">
    <property type="entry name" value="Ig-like_fold"/>
</dbReference>
<dbReference type="FunFam" id="2.60.40.10:FF:000127">
    <property type="entry name" value="titin isoform X1"/>
    <property type="match status" value="3"/>
</dbReference>
<dbReference type="CDD" id="cd00096">
    <property type="entry name" value="Ig"/>
    <property type="match status" value="1"/>
</dbReference>
<dbReference type="FunFam" id="2.60.40.10:FF:000553">
    <property type="entry name" value="Uncharacterized protein, isoform J"/>
    <property type="match status" value="1"/>
</dbReference>
<dbReference type="FunFam" id="2.60.40.10:FF:000056">
    <property type="entry name" value="twitchin isoform X4"/>
    <property type="match status" value="6"/>
</dbReference>
<feature type="region of interest" description="Disordered" evidence="8">
    <location>
        <begin position="1049"/>
        <end position="1073"/>
    </location>
</feature>
<feature type="region of interest" description="Disordered" evidence="8">
    <location>
        <begin position="932"/>
        <end position="954"/>
    </location>
</feature>
<evidence type="ECO:0000256" key="1">
    <source>
        <dbReference type="ARBA" id="ARBA00006692"/>
    </source>
</evidence>
<feature type="compositionally biased region" description="Polar residues" evidence="8">
    <location>
        <begin position="3173"/>
        <end position="3182"/>
    </location>
</feature>
<evidence type="ECO:0000313" key="13">
    <source>
        <dbReference type="Proteomes" id="UP001497623"/>
    </source>
</evidence>
<accession>A0AAV2QFL2</accession>
<evidence type="ECO:0000256" key="5">
    <source>
        <dbReference type="ARBA" id="ARBA00023157"/>
    </source>
</evidence>
<evidence type="ECO:0000256" key="2">
    <source>
        <dbReference type="ARBA" id="ARBA00022737"/>
    </source>
</evidence>
<dbReference type="SMART" id="SM00409">
    <property type="entry name" value="IG"/>
    <property type="match status" value="14"/>
</dbReference>
<proteinExistence type="inferred from homology"/>
<dbReference type="InterPro" id="IPR017441">
    <property type="entry name" value="Protein_kinase_ATP_BS"/>
</dbReference>
<dbReference type="Gene3D" id="2.60.40.10">
    <property type="entry name" value="Immunoglobulins"/>
    <property type="match status" value="31"/>
</dbReference>
<dbReference type="InterPro" id="IPR013098">
    <property type="entry name" value="Ig_I-set"/>
</dbReference>
<dbReference type="InterPro" id="IPR003598">
    <property type="entry name" value="Ig_sub2"/>
</dbReference>
<feature type="domain" description="Fibronectin type-III" evidence="11">
    <location>
        <begin position="1"/>
        <end position="55"/>
    </location>
</feature>
<comment type="similarity">
    <text evidence="1">Belongs to the protein kinase superfamily. CAMK Ser/Thr protein kinase family.</text>
</comment>
<evidence type="ECO:0008006" key="14">
    <source>
        <dbReference type="Google" id="ProtNLM"/>
    </source>
</evidence>
<feature type="domain" description="Fibronectin type-III" evidence="11">
    <location>
        <begin position="1646"/>
        <end position="1740"/>
    </location>
</feature>
<dbReference type="EMBL" id="CAXKWB010006775">
    <property type="protein sequence ID" value="CAL4084346.1"/>
    <property type="molecule type" value="Genomic_DNA"/>
</dbReference>
<dbReference type="SUPFAM" id="SSF56112">
    <property type="entry name" value="Protein kinase-like (PK-like)"/>
    <property type="match status" value="1"/>
</dbReference>
<feature type="domain" description="Ig-like" evidence="10">
    <location>
        <begin position="1150"/>
        <end position="1241"/>
    </location>
</feature>
<feature type="domain" description="Ig-like" evidence="10">
    <location>
        <begin position="455"/>
        <end position="541"/>
    </location>
</feature>
<dbReference type="FunFam" id="2.60.40.10:FF:000032">
    <property type="entry name" value="palladin isoform X1"/>
    <property type="match status" value="1"/>
</dbReference>
<gene>
    <name evidence="12" type="ORF">MNOR_LOCUS12396</name>
</gene>
<dbReference type="PANTHER" id="PTHR14340:SF9">
    <property type="entry name" value="FIBRONECTIN TYPE-III DOMAIN-CONTAINING PROTEIN"/>
    <property type="match status" value="1"/>
</dbReference>
<dbReference type="PANTHER" id="PTHR14340">
    <property type="entry name" value="MICROFIBRIL-ASSOCIATED GLYCOPROTEIN 3"/>
    <property type="match status" value="1"/>
</dbReference>
<dbReference type="Gene3D" id="1.10.510.10">
    <property type="entry name" value="Transferase(Phosphotransferase) domain 1"/>
    <property type="match status" value="1"/>
</dbReference>
<feature type="domain" description="Fibronectin type-III" evidence="11">
    <location>
        <begin position="1248"/>
        <end position="1342"/>
    </location>
</feature>
<evidence type="ECO:0000259" key="10">
    <source>
        <dbReference type="PROSITE" id="PS50835"/>
    </source>
</evidence>
<dbReference type="InterPro" id="IPR000719">
    <property type="entry name" value="Prot_kinase_dom"/>
</dbReference>
<dbReference type="FunFam" id="2.60.40.10:FF:000460">
    <property type="entry name" value="Bent, isoform J"/>
    <property type="match status" value="1"/>
</dbReference>
<dbReference type="GO" id="GO:0005524">
    <property type="term" value="F:ATP binding"/>
    <property type="evidence" value="ECO:0007669"/>
    <property type="project" value="UniProtKB-UniRule"/>
</dbReference>
<evidence type="ECO:0000259" key="9">
    <source>
        <dbReference type="PROSITE" id="PS50011"/>
    </source>
</evidence>
<dbReference type="FunFam" id="2.60.40.10:FF:000003">
    <property type="entry name" value="Titin isoform E"/>
    <property type="match status" value="2"/>
</dbReference>
<feature type="domain" description="Fibronectin type-III" evidence="11">
    <location>
        <begin position="951"/>
        <end position="1045"/>
    </location>
</feature>
<keyword evidence="13" id="KW-1185">Reference proteome</keyword>
<feature type="domain" description="Ig-like" evidence="10">
    <location>
        <begin position="2329"/>
        <end position="2422"/>
    </location>
</feature>
<feature type="domain" description="Protein kinase" evidence="9">
    <location>
        <begin position="2576"/>
        <end position="2831"/>
    </location>
</feature>
<dbReference type="CDD" id="cd05748">
    <property type="entry name" value="Ig_Titin_like"/>
    <property type="match status" value="1"/>
</dbReference>
<dbReference type="PROSITE" id="PS50835">
    <property type="entry name" value="IG_LIKE"/>
    <property type="match status" value="10"/>
</dbReference>
<feature type="domain" description="Ig-like" evidence="10">
    <location>
        <begin position="2236"/>
        <end position="2324"/>
    </location>
</feature>
<evidence type="ECO:0000313" key="12">
    <source>
        <dbReference type="EMBL" id="CAL4084346.1"/>
    </source>
</evidence>
<feature type="domain" description="Fibronectin type-III" evidence="11">
    <location>
        <begin position="550"/>
        <end position="648"/>
    </location>
</feature>
<dbReference type="FunFam" id="2.60.40.10:FF:000034">
    <property type="entry name" value="Titin isoform A"/>
    <property type="match status" value="1"/>
</dbReference>
<feature type="domain" description="Fibronectin type-III" evidence="11">
    <location>
        <begin position="1348"/>
        <end position="1445"/>
    </location>
</feature>
<dbReference type="FunFam" id="1.10.510.10:FF:000321">
    <property type="entry name" value="Bent, isoform C"/>
    <property type="match status" value="1"/>
</dbReference>
<dbReference type="FunFam" id="2.60.40.10:FF:000160">
    <property type="entry name" value="Titin a"/>
    <property type="match status" value="1"/>
</dbReference>
<dbReference type="InterPro" id="IPR008271">
    <property type="entry name" value="Ser/Thr_kinase_AS"/>
</dbReference>
<feature type="domain" description="Fibronectin type-III" evidence="11">
    <location>
        <begin position="1545"/>
        <end position="1640"/>
    </location>
</feature>
<feature type="compositionally biased region" description="Low complexity" evidence="8">
    <location>
        <begin position="3187"/>
        <end position="3208"/>
    </location>
</feature>
<keyword evidence="5" id="KW-1015">Disulfide bond</keyword>
<dbReference type="InterPro" id="IPR011009">
    <property type="entry name" value="Kinase-like_dom_sf"/>
</dbReference>
<keyword evidence="6" id="KW-0393">Immunoglobulin domain</keyword>
<dbReference type="Pfam" id="PF00041">
    <property type="entry name" value="fn3"/>
    <property type="match status" value="16"/>
</dbReference>
<protein>
    <recommendedName>
        <fullName evidence="14">Titin</fullName>
    </recommendedName>
</protein>
<keyword evidence="4 7" id="KW-0067">ATP-binding</keyword>
<feature type="domain" description="Fibronectin type-III" evidence="11">
    <location>
        <begin position="852"/>
        <end position="945"/>
    </location>
</feature>
<dbReference type="FunFam" id="2.60.40.10:FF:000831">
    <property type="entry name" value="Uncharacterized protein, isoform F"/>
    <property type="match status" value="1"/>
</dbReference>
<feature type="domain" description="Fibronectin type-III" evidence="11">
    <location>
        <begin position="2036"/>
        <end position="2130"/>
    </location>
</feature>
<dbReference type="FunFam" id="2.60.40.10:FF:000504">
    <property type="entry name" value="Bent, isoform J"/>
    <property type="match status" value="2"/>
</dbReference>
<feature type="domain" description="Fibronectin type-III" evidence="11">
    <location>
        <begin position="257"/>
        <end position="350"/>
    </location>
</feature>
<dbReference type="PROSITE" id="PS50853">
    <property type="entry name" value="FN3"/>
    <property type="match status" value="17"/>
</dbReference>
<dbReference type="CDD" id="cd00063">
    <property type="entry name" value="FN3"/>
    <property type="match status" value="17"/>
</dbReference>
<dbReference type="Proteomes" id="UP001497623">
    <property type="component" value="Unassembled WGS sequence"/>
</dbReference>
<dbReference type="InterPro" id="IPR003961">
    <property type="entry name" value="FN3_dom"/>
</dbReference>
<organism evidence="12 13">
    <name type="scientific">Meganyctiphanes norvegica</name>
    <name type="common">Northern krill</name>
    <name type="synonym">Thysanopoda norvegica</name>
    <dbReference type="NCBI Taxonomy" id="48144"/>
    <lineage>
        <taxon>Eukaryota</taxon>
        <taxon>Metazoa</taxon>
        <taxon>Ecdysozoa</taxon>
        <taxon>Arthropoda</taxon>
        <taxon>Crustacea</taxon>
        <taxon>Multicrustacea</taxon>
        <taxon>Malacostraca</taxon>
        <taxon>Eumalacostraca</taxon>
        <taxon>Eucarida</taxon>
        <taxon>Euphausiacea</taxon>
        <taxon>Euphausiidae</taxon>
        <taxon>Meganyctiphanes</taxon>
    </lineage>
</organism>
<dbReference type="SUPFAM" id="SSF49265">
    <property type="entry name" value="Fibronectin type III"/>
    <property type="match status" value="10"/>
</dbReference>
<dbReference type="GO" id="GO:0030154">
    <property type="term" value="P:cell differentiation"/>
    <property type="evidence" value="ECO:0007669"/>
    <property type="project" value="UniProtKB-ARBA"/>
</dbReference>
<dbReference type="PROSITE" id="PS50011">
    <property type="entry name" value="PROTEIN_KINASE_DOM"/>
    <property type="match status" value="1"/>
</dbReference>
<dbReference type="Pfam" id="PF00069">
    <property type="entry name" value="Pkinase"/>
    <property type="match status" value="1"/>
</dbReference>
<dbReference type="PRINTS" id="PR00014">
    <property type="entry name" value="FNTYPEIII"/>
</dbReference>
<keyword evidence="2" id="KW-0677">Repeat</keyword>
<name>A0AAV2QFL2_MEGNR</name>
<dbReference type="FunFam" id="2.60.40.10:FF:000031">
    <property type="entry name" value="Myosin-binding protein C, slow type"/>
    <property type="match status" value="2"/>
</dbReference>
<feature type="domain" description="Fibronectin type-III" evidence="11">
    <location>
        <begin position="1747"/>
        <end position="1841"/>
    </location>
</feature>
<feature type="region of interest" description="Disordered" evidence="8">
    <location>
        <begin position="3173"/>
        <end position="3258"/>
    </location>
</feature>
<sequence>METCRWVPCGDVKGTSLQVDNLIEGHDYKFRVLAVNRQGEGPALSGSDAVTIKDPYAKPGKPGTPEVVDWDKDRVDLQWADPRSDGGAPIEYYIIEKKTRFGPWEKAIEVPAKHGPKASVPGLTEDEEYQFRIIAVNKAGNSDPSDSSQAVVCKARFEKPAIDAKDLGDLIIRANTRLNYTVPVRGAPRPKITWSVGDKVLEESDRIDMQTYGKQTILDIPFAQRSDSGRYTLTLENELGKASASGNVIVMDRPDKPQGPLNVFEIHREGCKLSFKIPLDDGGSPILHYLIEKMDTSRGTWNEVCECSGLTVEVTGLIPMKEYHFRVKAVNAIGESVPLMTDKSIIAKNAVDEPSQPGRPNVTDWDSDRVDLEWSAPQNDGGSPVVGYIIQKKERNSPYWQNAVRLSGPDTKATVPNLTEGTEYEFRIIAINKAGNSEPSEASDSVVCRPRHLAPRILGPLYDVTIKAGQVLHIDVDYIGEPDPDIFWFNEDKELQNNVRTTITAINHHSVLHVVNTVRSDSGEYRIRARNESGQDEATIQVIVVDKPGPPEGPMEYEEVQANSVVISWNNPLDNGGSQITGFVIEKRDVTHGGGWVPAVNWVDPKETCATVPRLLEGTTYEFRVSAENIQGRGEPLASDKPVTCKPSADCPGRPGRPECVDADKDFIKVRWAPPRSTGGSTITGYDVERCGIHSGRWKKINREDIKGTEFTDDTVNPGEQYQYRIVANNKIGSSMPSEPSHPFTAKPMREAPKLFLDGLLGKKLKVRAGDSINIKIPLTGSPIPSCEWGRAGKKIEPSKRTSMEVTPDYCRLLMEKSRREDSGMFTITVENPYGKDSAQIEVLVVDRPGPPIGPLTPSEISAHTLTLSWKPPQDNGGAEITGYVVEKSDANYDHWKAVPGYCPKCTFTVKGLDEGKKYKFRVRAENMYGLSDPLEGKPVQAKNPFDPPEAPEKPDILAYSPSTCDLEWKPPSETGGRPITGYIIEKRERGGEWIKVNNYPTPNTNYKVQGLSEGSKYEFRISAINEAGPGKPSKPSNSIVAKVQKYLPGAPDAPRPDRIGRTNVTLSWRPSAQDGGSKIKGYLLEMRQKDSEEWTPVNDTPHPDSNYMVLGLTEHEEYCFRVIAVNEVGKSVPSRESGLIRIEEQANKPRIDLGAVRDITVKAGEDFSIHLPFTGFPKPSSIWYRDDEELGIESDSRIHEQLTDDFCALVVTNAKRSDTGPYKLRLTNPSGFDTCTVNVKVLDRPAPPENLRADEFNGDALTLYWNPPKDNGGGEITNYIIEKRECPSGNWSKISSYVTGLYVRVRNLTVGNEYDFRVMAENQYGISEPCMNDAPIKARHPFDVPGAPGAPRGLESTEDSISIAWSKPRHDGGSHILGYVIEKRTVGDSYWCKASHAIVKDLTYRVINLTEGNEYEFRVAAVNAAGQGPWSDPSDNIKCISLRAPKITSDLSIRDMTVIAGEEFTITVPYIASPQPKVQWWIGPNEVTPDDRIQFYTDPSNSSTVLINKKAKRTDVGKHTIKLTNSEGADTGSCKVNVVARPSPPQGPLDVSDITPETCSLAWHPPVDDGGSPVTNYQVERLEPVTGLWIKCTAFVRNCHYEVMGLEANKTYMFRIRAENQYGLSDPLETLEPITAKFPFTVPDPPGKPNITDHDVSSVSLSWDRPSSDGGSKIQGYKIEFRDVTDTNWAQANDFLVKDQSYSVHSLLLTHEYEFRVKAKNAAGFSKYSPPSQKIVMKGKYAVPSPPGTPVVTKIGKNYVDLTWTPPEKDGGSRITGYMIEKREIGSIWMKCNDYNVTDLQYTCINLRENSDVEFRVYAVNVAGKSEPSAPTAPVKVREASEGEKPWFVRNLSDVAVPLHKSITLECEAEGSPIPKPRWLRNGREVTLGGRITDQSSGGVFKLIISDMWEIDEGDYYCVAANDAGQATTVARVRIGNPPRITQIPDALYLPEGDNTKVKIYFSGDLPLTVTLNQNGVPVEESQRVKFTVFDEFIIIFIREVMKSDAGAYTLNVRNDSGSVVGEFTVYITGVPGVPTGPLEITDINRNMCTLTWRPPVYDGGVPVTHYVVERKDITYANWITVSSFCKECTYQAMGLTENQEYLFRIIAVNDNGLGLPLHGPNPIKAKAPYDPPGPPGIPNVTEVGGDFVHLEWDKPSHDGGSRIKGYWIEKREVGSNIWTMINQFICAPTQCNVSNLIEDRQYEFRVFAENDAGLSEPSLCSTEVKIRDPNAATPPVIVTPLHNVMALQHKCATLTCKISGKGIRISWYKGMRELCTGAKYTMTRNDEEYSLAVNDVYGEDEDEYMCRAQNAGGIRTTKGELAIKLAPKINVPPRFRETAYFDKGENAVIKIPFMGNPRPKITWQKEGETIEDGGHFGVEIQQRHAILTLRDVTQIDTGSYRIIAENELGTDSKIINIQISDKPDPPRLPKVENIAKTECFLSWQIPVWDGGANINNYIIEKRELPMESWIKCGNTRLTSAQVTGLSPGHKYEFRVYAENVYGRSDPSVPTSQCQTPAPDIKKPKRRVYEVDETGKKIRGKKESVDNYDKFVFDVFSKYVPQPVDIKHDSVYEYYDILEEIGTGAFGVVHRCRERKTGNIFAAKFIPVSTAMEKDLIRKEIDIMNQLHHHKLINLHDAFEDEDEMVLIFEFLSGGELFERITAEGYIMSEAEVINYMRQICEGIKHMHEKNIIHLDVKPENIMCKTRASTDVKLIDFGLATKLDPNEVVKISTGTAEFAAPEIVEREPVGFFTDMWAIGVLAYVLLSGLSPFAGENDIETLKNVKACDWDFDEEAFSNVSNEAKDFIRRLLVKSKDKRMTAHECLMHSWLRGDYSPRLEPIDMMKYIPIRDKIRAKYKEWEKFLVPIGRLAEYSSLKKLDLSKYKIHDTTFDRRQFVPRFVIRPQNQFAYEGQSVKFTCRIVALAAPTITWFHSNMELRQSVKYMKRYAGEDHIFVINRVKLDDRGEYIIRAENTYGAREEPVFLNVQPIPSEVPVYKPTEQPVRRRQPMNYKMWQDENENAPSFTFLLRPRVIQCHQTCKLLCCLSGKPAPTVTWYKGTNELNKFDYTISHADGVVTLEIVNCKPGDSGKYRCVAKNELGMDETSCVVIVEGQEVSDAQTSLLKNLTHEDRRYIETTIKDLPVPPRPDVRIDDTSITSKFGATHKSAATISVTSSSNIQRRGSRTVAESSATSAKSTLSATSSTSETKTKRTLKPYGKKQDSTGTISRSRTATKELEIPPDDSLMHKPSFTGPLPKTLDIKDGDSLNLKCTVNGDPDPQVTWFKDGALVSSSDIIDLKYRQGLASLAINEVFPEDAGTYVCKATNSVGNAETTCKLNVIPMEQQINGKVSGKGDKMPRILNHLISSEVQDGLPMTLSCRIGGAIKCDVVWLHNEKEIKPSKDFQYITEGEKHMLKVAEVFPEDGGRYTCEAYNDAGETFSSCTIAVIIPGEEKKQPAFKTFPKSQSVMEGKSASFTLQLEKEATKINWLKDGKPIDVKSPRFKLTSDSNSASFEIPQALLTDVGQYTVKATGSKGESSAAFSLNVHTSDDL</sequence>
<evidence type="ECO:0000256" key="7">
    <source>
        <dbReference type="PROSITE-ProRule" id="PRU10141"/>
    </source>
</evidence>
<dbReference type="InterPro" id="IPR007110">
    <property type="entry name" value="Ig-like_dom"/>
</dbReference>
<evidence type="ECO:0000259" key="11">
    <source>
        <dbReference type="PROSITE" id="PS50853"/>
    </source>
</evidence>
<dbReference type="SMART" id="SM00408">
    <property type="entry name" value="IGc2"/>
    <property type="match status" value="12"/>
</dbReference>
<dbReference type="SUPFAM" id="SSF48726">
    <property type="entry name" value="Immunoglobulin"/>
    <property type="match status" value="14"/>
</dbReference>
<keyword evidence="3 7" id="KW-0547">Nucleotide-binding</keyword>
<evidence type="ECO:0000256" key="3">
    <source>
        <dbReference type="ARBA" id="ARBA00022741"/>
    </source>
</evidence>
<dbReference type="GO" id="GO:0009653">
    <property type="term" value="P:anatomical structure morphogenesis"/>
    <property type="evidence" value="ECO:0007669"/>
    <property type="project" value="UniProtKB-ARBA"/>
</dbReference>
<dbReference type="SMART" id="SM00060">
    <property type="entry name" value="FN3"/>
    <property type="match status" value="16"/>
</dbReference>
<dbReference type="SMART" id="SM00220">
    <property type="entry name" value="S_TKc"/>
    <property type="match status" value="1"/>
</dbReference>
<feature type="domain" description="Ig-like" evidence="10">
    <location>
        <begin position="3359"/>
        <end position="3447"/>
    </location>
</feature>
<dbReference type="PROSITE" id="PS00108">
    <property type="entry name" value="PROTEIN_KINASE_ST"/>
    <property type="match status" value="1"/>
</dbReference>
<dbReference type="InterPro" id="IPR036116">
    <property type="entry name" value="FN3_sf"/>
</dbReference>
<evidence type="ECO:0000256" key="4">
    <source>
        <dbReference type="ARBA" id="ARBA00022840"/>
    </source>
</evidence>